<dbReference type="Proteomes" id="UP001596045">
    <property type="component" value="Unassembled WGS sequence"/>
</dbReference>
<accession>A0ABW0MFP6</accession>
<dbReference type="EMBL" id="JBHSMT010000029">
    <property type="protein sequence ID" value="MFC5475917.1"/>
    <property type="molecule type" value="Genomic_DNA"/>
</dbReference>
<protein>
    <recommendedName>
        <fullName evidence="4">DUF4124 domain-containing protein</fullName>
    </recommendedName>
</protein>
<keyword evidence="1" id="KW-0472">Membrane</keyword>
<sequence length="187" mass="20463">MLRKTINLVFCIGLSTTIVGGLVWVMQKSMSPIKVSVEPTPEQSKPKMISEGAQEFAPPQVVESNIPGQIFKCHSGGKITYSDKKCTQAATVVTIHESSGGFVSPDRTVIADARARIRADIQREGSVAATNQGQGATNSNNQYECNYLSQRVKDIDESSRMAQSGQSQQALRLNRQDARDRQFRLGC</sequence>
<feature type="transmembrane region" description="Helical" evidence="1">
    <location>
        <begin position="6"/>
        <end position="26"/>
    </location>
</feature>
<dbReference type="RefSeq" id="WP_378999650.1">
    <property type="nucleotide sequence ID" value="NZ_JBHSMT010000029.1"/>
</dbReference>
<comment type="caution">
    <text evidence="2">The sequence shown here is derived from an EMBL/GenBank/DDBJ whole genome shotgun (WGS) entry which is preliminary data.</text>
</comment>
<gene>
    <name evidence="2" type="ORF">ACFPM8_18305</name>
</gene>
<evidence type="ECO:0008006" key="4">
    <source>
        <dbReference type="Google" id="ProtNLM"/>
    </source>
</evidence>
<proteinExistence type="predicted"/>
<name>A0ABW0MFP6_9BURK</name>
<keyword evidence="1" id="KW-0812">Transmembrane</keyword>
<evidence type="ECO:0000313" key="3">
    <source>
        <dbReference type="Proteomes" id="UP001596045"/>
    </source>
</evidence>
<organism evidence="2 3">
    <name type="scientific">Paraherbaspirillum soli</name>
    <dbReference type="NCBI Taxonomy" id="631222"/>
    <lineage>
        <taxon>Bacteria</taxon>
        <taxon>Pseudomonadati</taxon>
        <taxon>Pseudomonadota</taxon>
        <taxon>Betaproteobacteria</taxon>
        <taxon>Burkholderiales</taxon>
        <taxon>Oxalobacteraceae</taxon>
        <taxon>Paraherbaspirillum</taxon>
    </lineage>
</organism>
<keyword evidence="1" id="KW-1133">Transmembrane helix</keyword>
<keyword evidence="3" id="KW-1185">Reference proteome</keyword>
<evidence type="ECO:0000313" key="2">
    <source>
        <dbReference type="EMBL" id="MFC5475917.1"/>
    </source>
</evidence>
<reference evidence="3" key="1">
    <citation type="journal article" date="2019" name="Int. J. Syst. Evol. Microbiol.">
        <title>The Global Catalogue of Microorganisms (GCM) 10K type strain sequencing project: providing services to taxonomists for standard genome sequencing and annotation.</title>
        <authorList>
            <consortium name="The Broad Institute Genomics Platform"/>
            <consortium name="The Broad Institute Genome Sequencing Center for Infectious Disease"/>
            <person name="Wu L."/>
            <person name="Ma J."/>
        </authorList>
    </citation>
    <scope>NUCLEOTIDE SEQUENCE [LARGE SCALE GENOMIC DNA]</scope>
    <source>
        <strain evidence="3">JCM 17066</strain>
    </source>
</reference>
<evidence type="ECO:0000256" key="1">
    <source>
        <dbReference type="SAM" id="Phobius"/>
    </source>
</evidence>